<dbReference type="EMBL" id="CP124585">
    <property type="protein sequence ID" value="WZE69769.1"/>
    <property type="molecule type" value="Genomic_DNA"/>
</dbReference>
<organism evidence="1">
    <name type="scientific">Macrococcus psychrotolerans</name>
    <dbReference type="NCBI Taxonomy" id="3039389"/>
    <lineage>
        <taxon>Bacteria</taxon>
        <taxon>Bacillati</taxon>
        <taxon>Bacillota</taxon>
        <taxon>Bacilli</taxon>
        <taxon>Bacillales</taxon>
        <taxon>Staphylococcaceae</taxon>
        <taxon>Macrococcus</taxon>
    </lineage>
</organism>
<sequence>MDKRLILSSYVTVVADMLVNKGYTVNIAKSDYKGIPCILLIAQNLCSIYYVADRNGIPDEYIFNDYRIGGTTTDFGNDSRKFLEHMNDIVDELK</sequence>
<reference evidence="1" key="1">
    <citation type="submission" date="2023-04" db="EMBL/GenBank/DDBJ databases">
        <title>Macrococci isolated from food, foodproducing animals, and human clinical materials.</title>
        <authorList>
            <person name="Maslanova I."/>
            <person name="Svec P."/>
            <person name="Sedlacek I."/>
            <person name="Novakova D."/>
            <person name="Keller J.E."/>
            <person name="Schwendener S."/>
            <person name="Finstrlova A."/>
            <person name="Botka T."/>
            <person name="Kovarovic V."/>
            <person name="Petras P."/>
            <person name="Perreten V."/>
            <person name="Pantucek R."/>
        </authorList>
    </citation>
    <scope>NUCLEOTIDE SEQUENCE</scope>
    <source>
        <strain evidence="1">NRL/St 13/116</strain>
    </source>
</reference>
<accession>A0AAU6RHA8</accession>
<protein>
    <submittedName>
        <fullName evidence="1">Uncharacterized protein</fullName>
    </submittedName>
</protein>
<name>A0AAU6RHA8_9STAP</name>
<dbReference type="AlphaFoldDB" id="A0AAU6RHA8"/>
<gene>
    <name evidence="1" type="ORF">QA540_05035</name>
</gene>
<dbReference type="RefSeq" id="WP_420496573.1">
    <property type="nucleotide sequence ID" value="NZ_CP124585.1"/>
</dbReference>
<proteinExistence type="predicted"/>
<evidence type="ECO:0000313" key="1">
    <source>
        <dbReference type="EMBL" id="WZE69769.1"/>
    </source>
</evidence>